<evidence type="ECO:0000313" key="5">
    <source>
        <dbReference type="EMBL" id="SFD87927.1"/>
    </source>
</evidence>
<reference evidence="5 6" key="1">
    <citation type="submission" date="2016-10" db="EMBL/GenBank/DDBJ databases">
        <authorList>
            <person name="de Groot N.N."/>
        </authorList>
    </citation>
    <scope>NUCLEOTIDE SEQUENCE [LARGE SCALE GENOMIC DNA]</scope>
    <source>
        <strain evidence="5 6">DSM 19012</strain>
    </source>
</reference>
<dbReference type="GO" id="GO:0009279">
    <property type="term" value="C:cell outer membrane"/>
    <property type="evidence" value="ECO:0007669"/>
    <property type="project" value="UniProtKB-SubCell"/>
</dbReference>
<comment type="subcellular location">
    <subcellularLocation>
        <location evidence="1">Cell outer membrane</location>
    </subcellularLocation>
</comment>
<dbReference type="InterPro" id="IPR036942">
    <property type="entry name" value="Beta-barrel_TonB_sf"/>
</dbReference>
<dbReference type="RefSeq" id="WP_052298968.1">
    <property type="nucleotide sequence ID" value="NZ_AFSL01000093.1"/>
</dbReference>
<dbReference type="AlphaFoldDB" id="A0A1I1VY83"/>
<dbReference type="OrthoDB" id="9804995at2"/>
<gene>
    <name evidence="5" type="ORF">SAMN05444380_103129</name>
</gene>
<dbReference type="Proteomes" id="UP000181976">
    <property type="component" value="Unassembled WGS sequence"/>
</dbReference>
<dbReference type="InParanoid" id="A0A1I1VY83"/>
<dbReference type="SUPFAM" id="SSF56935">
    <property type="entry name" value="Porins"/>
    <property type="match status" value="1"/>
</dbReference>
<dbReference type="Gene3D" id="2.40.170.20">
    <property type="entry name" value="TonB-dependent receptor, beta-barrel domain"/>
    <property type="match status" value="1"/>
</dbReference>
<keyword evidence="5" id="KW-0675">Receptor</keyword>
<feature type="domain" description="TonB-dependent receptor-like beta-barrel" evidence="4">
    <location>
        <begin position="29"/>
        <end position="321"/>
    </location>
</feature>
<keyword evidence="3" id="KW-0998">Cell outer membrane</keyword>
<evidence type="ECO:0000259" key="4">
    <source>
        <dbReference type="Pfam" id="PF00593"/>
    </source>
</evidence>
<protein>
    <submittedName>
        <fullName evidence="5">TonB dependent receptor</fullName>
    </submittedName>
</protein>
<name>A0A1I1VY83_9BACT</name>
<keyword evidence="2" id="KW-0472">Membrane</keyword>
<dbReference type="Pfam" id="PF00593">
    <property type="entry name" value="TonB_dep_Rec_b-barrel"/>
    <property type="match status" value="1"/>
</dbReference>
<dbReference type="STRING" id="385682.SAMN05444380_103129"/>
<evidence type="ECO:0000256" key="3">
    <source>
        <dbReference type="ARBA" id="ARBA00023237"/>
    </source>
</evidence>
<organism evidence="5 6">
    <name type="scientific">Thermophagus xiamenensis</name>
    <dbReference type="NCBI Taxonomy" id="385682"/>
    <lineage>
        <taxon>Bacteria</taxon>
        <taxon>Pseudomonadati</taxon>
        <taxon>Bacteroidota</taxon>
        <taxon>Bacteroidia</taxon>
        <taxon>Marinilabiliales</taxon>
        <taxon>Marinilabiliaceae</taxon>
        <taxon>Thermophagus</taxon>
    </lineage>
</organism>
<evidence type="ECO:0000256" key="1">
    <source>
        <dbReference type="ARBA" id="ARBA00004442"/>
    </source>
</evidence>
<keyword evidence="6" id="KW-1185">Reference proteome</keyword>
<accession>A0A1I1VY83</accession>
<sequence length="356" mass="40654">MKGGVDADNMFFDLSGDSRIAETGDYVSFLDGSGSSWLLSANAQAKYMITDHLFFTGGANASWFQLNEELRIEPRVSAAWQWHPNHRISAGYGNHSQVEPLFVYFVSRINDESGEIIHPNKGLKRMGAHHFVVGYDWSPSANFRIKIEPYYQKLYDVPVEEGTAYSMLNFRSDWTFDKALVNDGTGRNVGVDLTVERFLNEGYYYMVTGSMYDSKYTGGDGVERRSRYDGEYVVNLLGGKEWDVRKKNLLGLNFKVTFMGPFWHHPVDEAATAIAGEIVYDEDLPFVDRYSNLEALTDVTFTYRINARQSSSVFALQVKNLAGRQYQGKRYNLISQEVENEFFYSAIPFVSYKIEF</sequence>
<proteinExistence type="predicted"/>
<dbReference type="InterPro" id="IPR000531">
    <property type="entry name" value="Beta-barrel_TonB"/>
</dbReference>
<evidence type="ECO:0000256" key="2">
    <source>
        <dbReference type="ARBA" id="ARBA00023136"/>
    </source>
</evidence>
<dbReference type="eggNOG" id="COG1629">
    <property type="taxonomic scope" value="Bacteria"/>
</dbReference>
<evidence type="ECO:0000313" key="6">
    <source>
        <dbReference type="Proteomes" id="UP000181976"/>
    </source>
</evidence>
<dbReference type="EMBL" id="FONA01000003">
    <property type="protein sequence ID" value="SFD87927.1"/>
    <property type="molecule type" value="Genomic_DNA"/>
</dbReference>